<dbReference type="AlphaFoldDB" id="A0AAW0NZI2"/>
<dbReference type="EMBL" id="JBBPFD010000010">
    <property type="protein sequence ID" value="KAK7910005.1"/>
    <property type="molecule type" value="Genomic_DNA"/>
</dbReference>
<sequence length="150" mass="16470">MSSKPHLKLKKVHTCDIPFAVVKRVLSGQPFCPLHFSVSLRKCEQTTLLRSSVTLAKKPPADPDQSQSGVGPFIKHNAQLRRALVQDDPPNDAPGLGSRTALACFTQDCLVCCRPTCSHTPVRRTAFRCLAAVKDVDLFRPPISSHSKEL</sequence>
<reference evidence="2" key="1">
    <citation type="submission" date="2024-04" db="EMBL/GenBank/DDBJ databases">
        <title>Salinicola lusitanus LLJ914,a marine bacterium isolated from the Okinawa Trough.</title>
        <authorList>
            <person name="Li J."/>
        </authorList>
    </citation>
    <scope>NUCLEOTIDE SEQUENCE [LARGE SCALE GENOMIC DNA]</scope>
</reference>
<dbReference type="Proteomes" id="UP001460270">
    <property type="component" value="Unassembled WGS sequence"/>
</dbReference>
<comment type="caution">
    <text evidence="1">The sequence shown here is derived from an EMBL/GenBank/DDBJ whole genome shotgun (WGS) entry which is preliminary data.</text>
</comment>
<keyword evidence="2" id="KW-1185">Reference proteome</keyword>
<organism evidence="1 2">
    <name type="scientific">Mugilogobius chulae</name>
    <name type="common">yellowstripe goby</name>
    <dbReference type="NCBI Taxonomy" id="88201"/>
    <lineage>
        <taxon>Eukaryota</taxon>
        <taxon>Metazoa</taxon>
        <taxon>Chordata</taxon>
        <taxon>Craniata</taxon>
        <taxon>Vertebrata</taxon>
        <taxon>Euteleostomi</taxon>
        <taxon>Actinopterygii</taxon>
        <taxon>Neopterygii</taxon>
        <taxon>Teleostei</taxon>
        <taxon>Neoteleostei</taxon>
        <taxon>Acanthomorphata</taxon>
        <taxon>Gobiaria</taxon>
        <taxon>Gobiiformes</taxon>
        <taxon>Gobioidei</taxon>
        <taxon>Gobiidae</taxon>
        <taxon>Gobionellinae</taxon>
        <taxon>Mugilogobius</taxon>
    </lineage>
</organism>
<accession>A0AAW0NZI2</accession>
<name>A0AAW0NZI2_9GOBI</name>
<proteinExistence type="predicted"/>
<evidence type="ECO:0000313" key="2">
    <source>
        <dbReference type="Proteomes" id="UP001460270"/>
    </source>
</evidence>
<evidence type="ECO:0000313" key="1">
    <source>
        <dbReference type="EMBL" id="KAK7910005.1"/>
    </source>
</evidence>
<gene>
    <name evidence="1" type="ORF">WMY93_014689</name>
</gene>
<protein>
    <submittedName>
        <fullName evidence="1">Uncharacterized protein</fullName>
    </submittedName>
</protein>